<dbReference type="GO" id="GO:0005524">
    <property type="term" value="F:ATP binding"/>
    <property type="evidence" value="ECO:0007669"/>
    <property type="project" value="InterPro"/>
</dbReference>
<dbReference type="Gene3D" id="3.40.50.10810">
    <property type="entry name" value="Tandem AAA-ATPase domain"/>
    <property type="match status" value="1"/>
</dbReference>
<dbReference type="PANTHER" id="PTHR10799">
    <property type="entry name" value="SNF2/RAD54 HELICASE FAMILY"/>
    <property type="match status" value="1"/>
</dbReference>
<dbReference type="Gene3D" id="3.40.50.300">
    <property type="entry name" value="P-loop containing nucleotide triphosphate hydrolases"/>
    <property type="match status" value="1"/>
</dbReference>
<sequence length="740" mass="83400">MIQQETKIPAFPVLEPLSKATATALAPAQLLETDFLEIDVAENEARMIKTGEHAGESTGGDMMHFEVQAVCLKRCPTNILPSGGTFGGSGVPNGDSGKSTDPDYVQTPQGAFYKDDVHYHYPSWNASSAWFLRVPERKQLGYGKWKLAGTDYTALIIHHVWPHNNLIFKSEAAQLLYTYLLKRFYMQTNAATIAAKFKLTGEVPEMPEDFISFPKGHPELELTDYQKVALMISLNNPAFALFMEQGTGKTAIAIARICLEAARKRARNNGTGGMYRALIVCPKQVRLNWKREFHRFATSPGKTAILRGGKLKMIRTLVDSIRDEADCAWSVCMISIDSVLTMWDAFKRMQWDFVAIDESHRIKNPSTNRFKALMDIDELRAPQKMILTGTPITNTVFDLWAPFQWLGDGLSGFSTFPNYRSFHGKWKNAVAGGSGLRKLEGFKNIPLVQERLARLAFLMRSEETGLQLPEKVFNIYEVTMTGPQADVYKRIAKKLVAEIDDMLETAEATGKSITVECILTKMIRLAQITSGFIKTDDEEDLENESVTPGQIYQIGKKNPKLDAIVEMIREDWEQDCNSKCIIWATFIEDLRAISERLAAECINHAGHHKVIQSQYRVKDAEKVEDKINLDDSCRVLVVNPASAGEGLNFLGYDKENPGASSMYVDHNIYFSCNWSIVERLQSMKRSHRRGTRANVRYTELVVPLTLDTEIRDRLSSKDNMAKSIQDIRDILNSVLKGYRS</sequence>
<name>A0A0F9SPI8_9ZZZZ</name>
<evidence type="ECO:0000313" key="2">
    <source>
        <dbReference type="EMBL" id="KKN70945.1"/>
    </source>
</evidence>
<evidence type="ECO:0000259" key="1">
    <source>
        <dbReference type="PROSITE" id="PS51192"/>
    </source>
</evidence>
<dbReference type="Pfam" id="PF00176">
    <property type="entry name" value="SNF2-rel_dom"/>
    <property type="match status" value="1"/>
</dbReference>
<dbReference type="InterPro" id="IPR027417">
    <property type="entry name" value="P-loop_NTPase"/>
</dbReference>
<dbReference type="InterPro" id="IPR000330">
    <property type="entry name" value="SNF2_N"/>
</dbReference>
<dbReference type="InterPro" id="IPR014001">
    <property type="entry name" value="Helicase_ATP-bd"/>
</dbReference>
<gene>
    <name evidence="2" type="ORF">LCGC14_0425470</name>
</gene>
<dbReference type="AlphaFoldDB" id="A0A0F9SPI8"/>
<dbReference type="InterPro" id="IPR038718">
    <property type="entry name" value="SNF2-like_sf"/>
</dbReference>
<comment type="caution">
    <text evidence="2">The sequence shown here is derived from an EMBL/GenBank/DDBJ whole genome shotgun (WGS) entry which is preliminary data.</text>
</comment>
<reference evidence="2" key="1">
    <citation type="journal article" date="2015" name="Nature">
        <title>Complex archaea that bridge the gap between prokaryotes and eukaryotes.</title>
        <authorList>
            <person name="Spang A."/>
            <person name="Saw J.H."/>
            <person name="Jorgensen S.L."/>
            <person name="Zaremba-Niedzwiedzka K."/>
            <person name="Martijn J."/>
            <person name="Lind A.E."/>
            <person name="van Eijk R."/>
            <person name="Schleper C."/>
            <person name="Guy L."/>
            <person name="Ettema T.J."/>
        </authorList>
    </citation>
    <scope>NUCLEOTIDE SEQUENCE</scope>
</reference>
<protein>
    <recommendedName>
        <fullName evidence="1">Helicase ATP-binding domain-containing protein</fullName>
    </recommendedName>
</protein>
<dbReference type="PROSITE" id="PS51192">
    <property type="entry name" value="HELICASE_ATP_BIND_1"/>
    <property type="match status" value="1"/>
</dbReference>
<dbReference type="SMART" id="SM00487">
    <property type="entry name" value="DEXDc"/>
    <property type="match status" value="1"/>
</dbReference>
<dbReference type="SUPFAM" id="SSF52540">
    <property type="entry name" value="P-loop containing nucleoside triphosphate hydrolases"/>
    <property type="match status" value="2"/>
</dbReference>
<proteinExistence type="predicted"/>
<organism evidence="2">
    <name type="scientific">marine sediment metagenome</name>
    <dbReference type="NCBI Taxonomy" id="412755"/>
    <lineage>
        <taxon>unclassified sequences</taxon>
        <taxon>metagenomes</taxon>
        <taxon>ecological metagenomes</taxon>
    </lineage>
</organism>
<feature type="domain" description="Helicase ATP-binding" evidence="1">
    <location>
        <begin position="230"/>
        <end position="409"/>
    </location>
</feature>
<dbReference type="EMBL" id="LAZR01000393">
    <property type="protein sequence ID" value="KKN70945.1"/>
    <property type="molecule type" value="Genomic_DNA"/>
</dbReference>
<accession>A0A0F9SPI8</accession>